<proteinExistence type="inferred from homology"/>
<gene>
    <name evidence="4" type="ORF">JDV75_05695</name>
</gene>
<dbReference type="InterPro" id="IPR015269">
    <property type="entry name" value="UPF0029_Impact_C"/>
</dbReference>
<accession>A0A934I6H8</accession>
<evidence type="ECO:0000259" key="2">
    <source>
        <dbReference type="Pfam" id="PF01205"/>
    </source>
</evidence>
<protein>
    <submittedName>
        <fullName evidence="4">YigZ family protein</fullName>
    </submittedName>
</protein>
<dbReference type="PANTHER" id="PTHR16301:SF20">
    <property type="entry name" value="IMPACT FAMILY MEMBER YIGZ"/>
    <property type="match status" value="1"/>
</dbReference>
<comment type="similarity">
    <text evidence="1">Belongs to the IMPACT family.</text>
</comment>
<dbReference type="Proteomes" id="UP000645966">
    <property type="component" value="Unassembled WGS sequence"/>
</dbReference>
<sequence>MVCMYRLPAPDVVTKTELEIKRSRFITLVTRAADEEQARGFIAEVRSRYPDARHHCSAYIHHVDDANPVERSSDDGEPSGTAGAPMLEVLRGSGLLDVAVVVVRYFGGVKLGTGGLVRAYSDAVSGALSRVPVVTRARRELYAVTVGHADAGRLESELRNRGIDVTGTEYAARATIHVAVEPGGGAGLAGTLASATQGTVEPERLGTEWIELP</sequence>
<dbReference type="AlphaFoldDB" id="A0A934I6H8"/>
<organism evidence="4 5">
    <name type="scientific">Corynebacterium meridianum</name>
    <dbReference type="NCBI Taxonomy" id="2765363"/>
    <lineage>
        <taxon>Bacteria</taxon>
        <taxon>Bacillati</taxon>
        <taxon>Actinomycetota</taxon>
        <taxon>Actinomycetes</taxon>
        <taxon>Mycobacteriales</taxon>
        <taxon>Corynebacteriaceae</taxon>
        <taxon>Corynebacterium</taxon>
    </lineage>
</organism>
<evidence type="ECO:0000313" key="5">
    <source>
        <dbReference type="Proteomes" id="UP000645966"/>
    </source>
</evidence>
<dbReference type="InterPro" id="IPR035647">
    <property type="entry name" value="EFG_III/V"/>
</dbReference>
<dbReference type="InterPro" id="IPR023582">
    <property type="entry name" value="Impact"/>
</dbReference>
<dbReference type="GO" id="GO:0006446">
    <property type="term" value="P:regulation of translational initiation"/>
    <property type="evidence" value="ECO:0007669"/>
    <property type="project" value="TreeGrafter"/>
</dbReference>
<dbReference type="InterPro" id="IPR020569">
    <property type="entry name" value="UPF0029_Impact_CS"/>
</dbReference>
<dbReference type="PANTHER" id="PTHR16301">
    <property type="entry name" value="IMPACT-RELATED"/>
    <property type="match status" value="1"/>
</dbReference>
<dbReference type="EMBL" id="JAEIOS010000011">
    <property type="protein sequence ID" value="MBI8989252.1"/>
    <property type="molecule type" value="Genomic_DNA"/>
</dbReference>
<feature type="domain" description="UPF0029" evidence="3">
    <location>
        <begin position="144"/>
        <end position="198"/>
    </location>
</feature>
<feature type="domain" description="Impact N-terminal" evidence="2">
    <location>
        <begin position="21"/>
        <end position="128"/>
    </location>
</feature>
<evidence type="ECO:0000256" key="1">
    <source>
        <dbReference type="ARBA" id="ARBA00007665"/>
    </source>
</evidence>
<reference evidence="4" key="1">
    <citation type="submission" date="2020-12" db="EMBL/GenBank/DDBJ databases">
        <title>Genome public.</title>
        <authorList>
            <person name="Sun Q."/>
        </authorList>
    </citation>
    <scope>NUCLEOTIDE SEQUENCE</scope>
    <source>
        <strain evidence="4">CCM 8863</strain>
    </source>
</reference>
<dbReference type="InterPro" id="IPR036956">
    <property type="entry name" value="Impact_N_sf"/>
</dbReference>
<dbReference type="InterPro" id="IPR020568">
    <property type="entry name" value="Ribosomal_Su5_D2-typ_SF"/>
</dbReference>
<dbReference type="Pfam" id="PF09186">
    <property type="entry name" value="DUF1949"/>
    <property type="match status" value="1"/>
</dbReference>
<dbReference type="Gene3D" id="3.30.230.30">
    <property type="entry name" value="Impact, N-terminal domain"/>
    <property type="match status" value="1"/>
</dbReference>
<dbReference type="SUPFAM" id="SSF54980">
    <property type="entry name" value="EF-G C-terminal domain-like"/>
    <property type="match status" value="1"/>
</dbReference>
<dbReference type="SUPFAM" id="SSF54211">
    <property type="entry name" value="Ribosomal protein S5 domain 2-like"/>
    <property type="match status" value="1"/>
</dbReference>
<comment type="caution">
    <text evidence="4">The sequence shown here is derived from an EMBL/GenBank/DDBJ whole genome shotgun (WGS) entry which is preliminary data.</text>
</comment>
<dbReference type="Pfam" id="PF01205">
    <property type="entry name" value="Impact_N"/>
    <property type="match status" value="1"/>
</dbReference>
<keyword evidence="5" id="KW-1185">Reference proteome</keyword>
<evidence type="ECO:0000313" key="4">
    <source>
        <dbReference type="EMBL" id="MBI8989252.1"/>
    </source>
</evidence>
<dbReference type="PROSITE" id="PS00910">
    <property type="entry name" value="UPF0029"/>
    <property type="match status" value="1"/>
</dbReference>
<dbReference type="GO" id="GO:0005737">
    <property type="term" value="C:cytoplasm"/>
    <property type="evidence" value="ECO:0007669"/>
    <property type="project" value="TreeGrafter"/>
</dbReference>
<evidence type="ECO:0000259" key="3">
    <source>
        <dbReference type="Pfam" id="PF09186"/>
    </source>
</evidence>
<name>A0A934I6H8_9CORY</name>
<dbReference type="InterPro" id="IPR001498">
    <property type="entry name" value="Impact_N"/>
</dbReference>